<reference evidence="2" key="1">
    <citation type="journal article" date="2019" name="Int. J. Syst. Evol. Microbiol.">
        <title>The Global Catalogue of Microorganisms (GCM) 10K type strain sequencing project: providing services to taxonomists for standard genome sequencing and annotation.</title>
        <authorList>
            <consortium name="The Broad Institute Genomics Platform"/>
            <consortium name="The Broad Institute Genome Sequencing Center for Infectious Disease"/>
            <person name="Wu L."/>
            <person name="Ma J."/>
        </authorList>
    </citation>
    <scope>NUCLEOTIDE SEQUENCE [LARGE SCALE GENOMIC DNA]</scope>
    <source>
        <strain evidence="2">CGMCC 1.15111</strain>
    </source>
</reference>
<dbReference type="Proteomes" id="UP000658258">
    <property type="component" value="Unassembled WGS sequence"/>
</dbReference>
<accession>A0ABQ3I5B6</accession>
<keyword evidence="2" id="KW-1185">Reference proteome</keyword>
<organism evidence="1 2">
    <name type="scientific">Roseivirga thermotolerans</name>
    <dbReference type="NCBI Taxonomy" id="1758176"/>
    <lineage>
        <taxon>Bacteria</taxon>
        <taxon>Pseudomonadati</taxon>
        <taxon>Bacteroidota</taxon>
        <taxon>Cytophagia</taxon>
        <taxon>Cytophagales</taxon>
        <taxon>Roseivirgaceae</taxon>
        <taxon>Roseivirga</taxon>
    </lineage>
</organism>
<evidence type="ECO:0000313" key="2">
    <source>
        <dbReference type="Proteomes" id="UP000658258"/>
    </source>
</evidence>
<protein>
    <submittedName>
        <fullName evidence="1">Uncharacterized protein</fullName>
    </submittedName>
</protein>
<gene>
    <name evidence="1" type="ORF">GCM10011340_21130</name>
</gene>
<name>A0ABQ3I5B6_9BACT</name>
<comment type="caution">
    <text evidence="1">The sequence shown here is derived from an EMBL/GenBank/DDBJ whole genome shotgun (WGS) entry which is preliminary data.</text>
</comment>
<proteinExistence type="predicted"/>
<dbReference type="EMBL" id="BNAG01000003">
    <property type="protein sequence ID" value="GHE65752.1"/>
    <property type="molecule type" value="Genomic_DNA"/>
</dbReference>
<evidence type="ECO:0000313" key="1">
    <source>
        <dbReference type="EMBL" id="GHE65752.1"/>
    </source>
</evidence>
<sequence>MAQLSIYSAIHGWDHIIHSINHLDWHFFLIRRKKNKIYNDVCRRGTYSIFPELPDFDRYQDIHTETSNDGHRKQRFSIHPMVVQKSKLTPRTT</sequence>